<feature type="transmembrane region" description="Helical" evidence="1">
    <location>
        <begin position="195"/>
        <end position="216"/>
    </location>
</feature>
<keyword evidence="1" id="KW-1133">Transmembrane helix</keyword>
<keyword evidence="1" id="KW-0472">Membrane</keyword>
<dbReference type="Proteomes" id="UP001273166">
    <property type="component" value="Unassembled WGS sequence"/>
</dbReference>
<dbReference type="AlphaFoldDB" id="A0AAJ0LXZ1"/>
<reference evidence="2" key="1">
    <citation type="journal article" date="2023" name="Mol. Phylogenet. Evol.">
        <title>Genome-scale phylogeny and comparative genomics of the fungal order Sordariales.</title>
        <authorList>
            <person name="Hensen N."/>
            <person name="Bonometti L."/>
            <person name="Westerberg I."/>
            <person name="Brannstrom I.O."/>
            <person name="Guillou S."/>
            <person name="Cros-Aarteil S."/>
            <person name="Calhoun S."/>
            <person name="Haridas S."/>
            <person name="Kuo A."/>
            <person name="Mondo S."/>
            <person name="Pangilinan J."/>
            <person name="Riley R."/>
            <person name="LaButti K."/>
            <person name="Andreopoulos B."/>
            <person name="Lipzen A."/>
            <person name="Chen C."/>
            <person name="Yan M."/>
            <person name="Daum C."/>
            <person name="Ng V."/>
            <person name="Clum A."/>
            <person name="Steindorff A."/>
            <person name="Ohm R.A."/>
            <person name="Martin F."/>
            <person name="Silar P."/>
            <person name="Natvig D.O."/>
            <person name="Lalanne C."/>
            <person name="Gautier V."/>
            <person name="Ament-Velasquez S.L."/>
            <person name="Kruys A."/>
            <person name="Hutchinson M.I."/>
            <person name="Powell A.J."/>
            <person name="Barry K."/>
            <person name="Miller A.N."/>
            <person name="Grigoriev I.V."/>
            <person name="Debuchy R."/>
            <person name="Gladieux P."/>
            <person name="Hiltunen Thoren M."/>
            <person name="Johannesson H."/>
        </authorList>
    </citation>
    <scope>NUCLEOTIDE SEQUENCE</scope>
    <source>
        <strain evidence="2">CBS 333.67</strain>
    </source>
</reference>
<protein>
    <submittedName>
        <fullName evidence="2">Uncharacterized protein</fullName>
    </submittedName>
</protein>
<evidence type="ECO:0000313" key="3">
    <source>
        <dbReference type="Proteomes" id="UP001273166"/>
    </source>
</evidence>
<keyword evidence="1" id="KW-0812">Transmembrane</keyword>
<dbReference type="EMBL" id="JAUDZG010000008">
    <property type="protein sequence ID" value="KAK3301760.1"/>
    <property type="molecule type" value="Genomic_DNA"/>
</dbReference>
<reference evidence="2" key="2">
    <citation type="submission" date="2023-06" db="EMBL/GenBank/DDBJ databases">
        <authorList>
            <consortium name="Lawrence Berkeley National Laboratory"/>
            <person name="Mondo S.J."/>
            <person name="Hensen N."/>
            <person name="Bonometti L."/>
            <person name="Westerberg I."/>
            <person name="Brannstrom I.O."/>
            <person name="Guillou S."/>
            <person name="Cros-Aarteil S."/>
            <person name="Calhoun S."/>
            <person name="Haridas S."/>
            <person name="Kuo A."/>
            <person name="Pangilinan J."/>
            <person name="Riley R."/>
            <person name="Labutti K."/>
            <person name="Andreopoulos B."/>
            <person name="Lipzen A."/>
            <person name="Chen C."/>
            <person name="Yanf M."/>
            <person name="Daum C."/>
            <person name="Ng V."/>
            <person name="Clum A."/>
            <person name="Steindorff A."/>
            <person name="Ohm R."/>
            <person name="Martin F."/>
            <person name="Silar P."/>
            <person name="Natvig D."/>
            <person name="Lalanne C."/>
            <person name="Gautier V."/>
            <person name="Ament-Velasquez S.L."/>
            <person name="Kruys A."/>
            <person name="Hutchinson M.I."/>
            <person name="Powell A.J."/>
            <person name="Barry K."/>
            <person name="Miller A.N."/>
            <person name="Grigoriev I.V."/>
            <person name="Debuchy R."/>
            <person name="Gladieux P."/>
            <person name="Thoren M.H."/>
            <person name="Johannesson H."/>
        </authorList>
    </citation>
    <scope>NUCLEOTIDE SEQUENCE</scope>
    <source>
        <strain evidence="2">CBS 333.67</strain>
    </source>
</reference>
<organism evidence="2 3">
    <name type="scientific">Chaetomium strumarium</name>
    <dbReference type="NCBI Taxonomy" id="1170767"/>
    <lineage>
        <taxon>Eukaryota</taxon>
        <taxon>Fungi</taxon>
        <taxon>Dikarya</taxon>
        <taxon>Ascomycota</taxon>
        <taxon>Pezizomycotina</taxon>
        <taxon>Sordariomycetes</taxon>
        <taxon>Sordariomycetidae</taxon>
        <taxon>Sordariales</taxon>
        <taxon>Chaetomiaceae</taxon>
        <taxon>Chaetomium</taxon>
    </lineage>
</organism>
<feature type="transmembrane region" description="Helical" evidence="1">
    <location>
        <begin position="168"/>
        <end position="189"/>
    </location>
</feature>
<proteinExistence type="predicted"/>
<gene>
    <name evidence="2" type="ORF">B0T15DRAFT_505975</name>
</gene>
<dbReference type="RefSeq" id="XP_062717540.1">
    <property type="nucleotide sequence ID" value="XM_062867546.1"/>
</dbReference>
<dbReference type="GeneID" id="87886375"/>
<sequence length="221" mass="25211">MAEPLRPKFLEVCVNTGEFEKRLTEVNMLAVNSDTKLFQDIKEEYQSVRSFRARYFLLKPVDVHFVRFSLENGYRVGIHDKPQSIPDQREMKDHGYGYDPCPMMPMPPVPANIFLHHLLKPEGHPRRVWCGRLPQKLDRSIHQSTRDGDTLAFGWGVHIIEGPHKFNILLTMLIILLSTTVVSVTWAGVREDVQGGFGIGAFLIGAQTLILMMVLAKWAET</sequence>
<name>A0AAJ0LXZ1_9PEZI</name>
<evidence type="ECO:0000256" key="1">
    <source>
        <dbReference type="SAM" id="Phobius"/>
    </source>
</evidence>
<evidence type="ECO:0000313" key="2">
    <source>
        <dbReference type="EMBL" id="KAK3301760.1"/>
    </source>
</evidence>
<accession>A0AAJ0LXZ1</accession>
<keyword evidence="3" id="KW-1185">Reference proteome</keyword>
<comment type="caution">
    <text evidence="2">The sequence shown here is derived from an EMBL/GenBank/DDBJ whole genome shotgun (WGS) entry which is preliminary data.</text>
</comment>